<name>A0A7I8JYM4_SPIIN</name>
<keyword evidence="4" id="KW-1185">Reference proteome</keyword>
<dbReference type="AlphaFoldDB" id="A0A7I8JYM4"/>
<evidence type="ECO:0000256" key="1">
    <source>
        <dbReference type="SAM" id="MobiDB-lite"/>
    </source>
</evidence>
<dbReference type="OrthoDB" id="1916950at2759"/>
<organism evidence="3 4">
    <name type="scientific">Spirodela intermedia</name>
    <name type="common">Intermediate duckweed</name>
    <dbReference type="NCBI Taxonomy" id="51605"/>
    <lineage>
        <taxon>Eukaryota</taxon>
        <taxon>Viridiplantae</taxon>
        <taxon>Streptophyta</taxon>
        <taxon>Embryophyta</taxon>
        <taxon>Tracheophyta</taxon>
        <taxon>Spermatophyta</taxon>
        <taxon>Magnoliopsida</taxon>
        <taxon>Liliopsida</taxon>
        <taxon>Araceae</taxon>
        <taxon>Lemnoideae</taxon>
        <taxon>Spirodela</taxon>
    </lineage>
</organism>
<evidence type="ECO:0000313" key="4">
    <source>
        <dbReference type="Proteomes" id="UP000663760"/>
    </source>
</evidence>
<proteinExistence type="predicted"/>
<sequence>MPWSAYLVGSRIRSWLRDYDRIQGVAVVLIYAQIVCSLVGSLGALYNGVLLVNLAVALFALVAIENNSQSLGRTYAALLALGILLDIMWLILFSHEIWNMPSKEYSASFLFSVRLTLCMQIIGFSVRLCSSLLWIQMYRLGLSWVDSVSHREADSDMRNSFLNPPIHEPCRQYSISEDILGGSIYNPAYYSSLFEDGQDKKYSNEALSSQADRQIILHNSGSSTSEAEPSQCRSSLSQPFQVANSAIQPSGSFCARRSPDGVFFHEKSQLPKHLNNDDPNFGANQW</sequence>
<evidence type="ECO:0000256" key="2">
    <source>
        <dbReference type="SAM" id="Phobius"/>
    </source>
</evidence>
<gene>
    <name evidence="3" type="ORF">SI8410_01001218</name>
</gene>
<dbReference type="EMBL" id="LR746264">
    <property type="protein sequence ID" value="CAA7389111.1"/>
    <property type="molecule type" value="Genomic_DNA"/>
</dbReference>
<dbReference type="Proteomes" id="UP000663760">
    <property type="component" value="Chromosome 1"/>
</dbReference>
<protein>
    <submittedName>
        <fullName evidence="3">Uncharacterized protein</fullName>
    </submittedName>
</protein>
<dbReference type="PANTHER" id="PTHR35471">
    <property type="entry name" value="OS07G0223700 PROTEIN"/>
    <property type="match status" value="1"/>
</dbReference>
<accession>A0A7I8JYM4</accession>
<feature type="transmembrane region" description="Helical" evidence="2">
    <location>
        <begin position="113"/>
        <end position="135"/>
    </location>
</feature>
<keyword evidence="2" id="KW-1133">Transmembrane helix</keyword>
<keyword evidence="2" id="KW-0812">Transmembrane</keyword>
<keyword evidence="2" id="KW-0472">Membrane</keyword>
<reference evidence="3" key="1">
    <citation type="submission" date="2020-02" db="EMBL/GenBank/DDBJ databases">
        <authorList>
            <person name="Scholz U."/>
            <person name="Mascher M."/>
            <person name="Fiebig A."/>
        </authorList>
    </citation>
    <scope>NUCLEOTIDE SEQUENCE</scope>
</reference>
<feature type="region of interest" description="Disordered" evidence="1">
    <location>
        <begin position="267"/>
        <end position="286"/>
    </location>
</feature>
<dbReference type="PANTHER" id="PTHR35471:SF1">
    <property type="entry name" value="OS07G0223700 PROTEIN"/>
    <property type="match status" value="1"/>
</dbReference>
<evidence type="ECO:0000313" key="3">
    <source>
        <dbReference type="EMBL" id="CAA7389111.1"/>
    </source>
</evidence>
<feature type="transmembrane region" description="Helical" evidence="2">
    <location>
        <begin position="76"/>
        <end position="93"/>
    </location>
</feature>
<feature type="transmembrane region" description="Helical" evidence="2">
    <location>
        <begin position="46"/>
        <end position="64"/>
    </location>
</feature>